<protein>
    <submittedName>
        <fullName evidence="2">Uncharacterized protein</fullName>
    </submittedName>
</protein>
<reference evidence="2 3" key="1">
    <citation type="journal article" date="2020" name="IScience">
        <title>Genome Sequencing of the Endangered Kingdonia uniflora (Circaeasteraceae, Ranunculales) Reveals Potential Mechanisms of Evolutionary Specialization.</title>
        <authorList>
            <person name="Sun Y."/>
            <person name="Deng T."/>
            <person name="Zhang A."/>
            <person name="Moore M.J."/>
            <person name="Landis J.B."/>
            <person name="Lin N."/>
            <person name="Zhang H."/>
            <person name="Zhang X."/>
            <person name="Huang J."/>
            <person name="Zhang X."/>
            <person name="Sun H."/>
            <person name="Wang H."/>
        </authorList>
    </citation>
    <scope>NUCLEOTIDE SEQUENCE [LARGE SCALE GENOMIC DNA]</scope>
    <source>
        <strain evidence="2">TB1705</strain>
        <tissue evidence="2">Leaf</tissue>
    </source>
</reference>
<gene>
    <name evidence="2" type="ORF">GIB67_012608</name>
</gene>
<accession>A0A7J7NEQ8</accession>
<proteinExistence type="predicted"/>
<dbReference type="AlphaFoldDB" id="A0A7J7NEQ8"/>
<keyword evidence="1" id="KW-0175">Coiled coil</keyword>
<sequence>MIQTCKRGGTSRAKGHCGEIDGKCQTFRRGIVAMIKGSKATVETFRMENVAEKLKDKANTKLEVALETLTKAKGILEGELGAVQEKREVLKEKLKKLGKVPEDNPETEAVVRNEVLKISAERDELKLELVKLKQLLAITKAREQSRNPINDGV</sequence>
<evidence type="ECO:0000256" key="1">
    <source>
        <dbReference type="SAM" id="Coils"/>
    </source>
</evidence>
<dbReference type="Proteomes" id="UP000541444">
    <property type="component" value="Unassembled WGS sequence"/>
</dbReference>
<feature type="coiled-coil region" evidence="1">
    <location>
        <begin position="115"/>
        <end position="142"/>
    </location>
</feature>
<keyword evidence="3" id="KW-1185">Reference proteome</keyword>
<comment type="caution">
    <text evidence="2">The sequence shown here is derived from an EMBL/GenBank/DDBJ whole genome shotgun (WGS) entry which is preliminary data.</text>
</comment>
<evidence type="ECO:0000313" key="2">
    <source>
        <dbReference type="EMBL" id="KAF6165711.1"/>
    </source>
</evidence>
<dbReference type="EMBL" id="JACGCM010000816">
    <property type="protein sequence ID" value="KAF6165711.1"/>
    <property type="molecule type" value="Genomic_DNA"/>
</dbReference>
<organism evidence="2 3">
    <name type="scientific">Kingdonia uniflora</name>
    <dbReference type="NCBI Taxonomy" id="39325"/>
    <lineage>
        <taxon>Eukaryota</taxon>
        <taxon>Viridiplantae</taxon>
        <taxon>Streptophyta</taxon>
        <taxon>Embryophyta</taxon>
        <taxon>Tracheophyta</taxon>
        <taxon>Spermatophyta</taxon>
        <taxon>Magnoliopsida</taxon>
        <taxon>Ranunculales</taxon>
        <taxon>Circaeasteraceae</taxon>
        <taxon>Kingdonia</taxon>
    </lineage>
</organism>
<name>A0A7J7NEQ8_9MAGN</name>
<evidence type="ECO:0000313" key="3">
    <source>
        <dbReference type="Proteomes" id="UP000541444"/>
    </source>
</evidence>